<keyword evidence="2" id="KW-0808">Transferase</keyword>
<dbReference type="AlphaFoldDB" id="A0ABD8A932"/>
<protein>
    <submittedName>
        <fullName evidence="2">Class I SAM-dependent methyltransferase</fullName>
        <ecNumber evidence="2">2.1.-.-</ecNumber>
    </submittedName>
</protein>
<dbReference type="InterPro" id="IPR050447">
    <property type="entry name" value="Erg6_SMT_methyltransf"/>
</dbReference>
<reference evidence="2 3" key="1">
    <citation type="submission" date="2023-10" db="EMBL/GenBank/DDBJ databases">
        <title>The complete genome sequence of Methanoculleus palmolei DSM 4273.</title>
        <authorList>
            <person name="Lai S.-J."/>
            <person name="You Y.-T."/>
            <person name="Chen S.-C."/>
        </authorList>
    </citation>
    <scope>NUCLEOTIDE SEQUENCE [LARGE SCALE GENOMIC DNA]</scope>
    <source>
        <strain evidence="2 3">DSM 4273</strain>
    </source>
</reference>
<dbReference type="InterPro" id="IPR041698">
    <property type="entry name" value="Methyltransf_25"/>
</dbReference>
<keyword evidence="2" id="KW-0489">Methyltransferase</keyword>
<accession>A0ABD8A932</accession>
<evidence type="ECO:0000259" key="1">
    <source>
        <dbReference type="Pfam" id="PF13649"/>
    </source>
</evidence>
<gene>
    <name evidence="2" type="ORF">R6Y95_09300</name>
</gene>
<dbReference type="PANTHER" id="PTHR44068">
    <property type="entry name" value="ZGC:194242"/>
    <property type="match status" value="1"/>
</dbReference>
<sequence>METPFVFTLHENLPRQGPGSNACTRKAFSMLADLPARPEILDIGCGAGMQTVELARICPGCHITAVDVHQPFLDDLARSAASAGVGGRIVPLRASMDDLPFPDATFDVLWAEGSIFVVGFEKGLASWKRLLRPGGYLCLTESVWFTETPSPEAAAFWNDCYPAIKTVRETCAIAEDAGYEVVATFPLPKSAWWENYYVPVHTRIEDLRPKVAGNPEAKAQIEFAEREAAVYREHADEYGYEFFILRKNG</sequence>
<name>A0ABD8A932_9EURY</name>
<evidence type="ECO:0000313" key="3">
    <source>
        <dbReference type="Proteomes" id="UP001626603"/>
    </source>
</evidence>
<keyword evidence="3" id="KW-1185">Reference proteome</keyword>
<dbReference type="EC" id="2.1.-.-" evidence="2"/>
<dbReference type="PANTHER" id="PTHR44068:SF11">
    <property type="entry name" value="GERANYL DIPHOSPHATE 2-C-METHYLTRANSFERASE"/>
    <property type="match status" value="1"/>
</dbReference>
<organism evidence="2 3">
    <name type="scientific">Methanoculleus palmolei</name>
    <dbReference type="NCBI Taxonomy" id="72612"/>
    <lineage>
        <taxon>Archaea</taxon>
        <taxon>Methanobacteriati</taxon>
        <taxon>Methanobacteriota</taxon>
        <taxon>Stenosarchaea group</taxon>
        <taxon>Methanomicrobia</taxon>
        <taxon>Methanomicrobiales</taxon>
        <taxon>Methanomicrobiaceae</taxon>
        <taxon>Methanoculleus</taxon>
    </lineage>
</organism>
<dbReference type="GO" id="GO:0032259">
    <property type="term" value="P:methylation"/>
    <property type="evidence" value="ECO:0007669"/>
    <property type="project" value="UniProtKB-KW"/>
</dbReference>
<dbReference type="InterPro" id="IPR029063">
    <property type="entry name" value="SAM-dependent_MTases_sf"/>
</dbReference>
<dbReference type="Gene3D" id="3.40.50.150">
    <property type="entry name" value="Vaccinia Virus protein VP39"/>
    <property type="match status" value="1"/>
</dbReference>
<dbReference type="SUPFAM" id="SSF53335">
    <property type="entry name" value="S-adenosyl-L-methionine-dependent methyltransferases"/>
    <property type="match status" value="1"/>
</dbReference>
<dbReference type="EMBL" id="CP137641">
    <property type="protein sequence ID" value="WOX55655.1"/>
    <property type="molecule type" value="Genomic_DNA"/>
</dbReference>
<evidence type="ECO:0000313" key="2">
    <source>
        <dbReference type="EMBL" id="WOX55655.1"/>
    </source>
</evidence>
<dbReference type="GO" id="GO:0008168">
    <property type="term" value="F:methyltransferase activity"/>
    <property type="evidence" value="ECO:0007669"/>
    <property type="project" value="UniProtKB-KW"/>
</dbReference>
<dbReference type="Pfam" id="PF13649">
    <property type="entry name" value="Methyltransf_25"/>
    <property type="match status" value="1"/>
</dbReference>
<feature type="domain" description="Methyltransferase" evidence="1">
    <location>
        <begin position="40"/>
        <end position="135"/>
    </location>
</feature>
<dbReference type="CDD" id="cd02440">
    <property type="entry name" value="AdoMet_MTases"/>
    <property type="match status" value="1"/>
</dbReference>
<proteinExistence type="predicted"/>
<dbReference type="Proteomes" id="UP001626603">
    <property type="component" value="Chromosome"/>
</dbReference>